<dbReference type="KEGG" id="pcam:HNE05_05030"/>
<evidence type="ECO:0000313" key="2">
    <source>
        <dbReference type="Proteomes" id="UP000501379"/>
    </source>
</evidence>
<sequence length="240" mass="27155">MSAVQLALFAAPPLRGWPRLQAFLVDRIKRAALRQLHASRAGELLLLRIYLIGEEATEQTLQQEMLANPPAWLERQVQQHLREEQEHSALFAAAMRERGMQPPSELRPDRLSQAKIRRWQRIARRHAPHFQQGLLVPAYAIGLCAEQMAERVLSRHCAVLPAEHPLQGLLGRVLSDERKHVRLCMRTLGLSVAEHEQPRLQQLLAEARAVDRAWGVSGAVGMYLAGVALRLRAGGWRRSN</sequence>
<dbReference type="InterPro" id="IPR009078">
    <property type="entry name" value="Ferritin-like_SF"/>
</dbReference>
<accession>A0A6M8FCW8</accession>
<dbReference type="Proteomes" id="UP000501379">
    <property type="component" value="Chromosome"/>
</dbReference>
<organism evidence="1 2">
    <name type="scientific">Aquipseudomonas campi</name>
    <dbReference type="NCBI Taxonomy" id="2731681"/>
    <lineage>
        <taxon>Bacteria</taxon>
        <taxon>Pseudomonadati</taxon>
        <taxon>Pseudomonadota</taxon>
        <taxon>Gammaproteobacteria</taxon>
        <taxon>Pseudomonadales</taxon>
        <taxon>Pseudomonadaceae</taxon>
        <taxon>Aquipseudomonas</taxon>
    </lineage>
</organism>
<name>A0A6M8FCW8_9GAMM</name>
<evidence type="ECO:0000313" key="1">
    <source>
        <dbReference type="EMBL" id="QKE62747.1"/>
    </source>
</evidence>
<evidence type="ECO:0008006" key="3">
    <source>
        <dbReference type="Google" id="ProtNLM"/>
    </source>
</evidence>
<proteinExistence type="predicted"/>
<gene>
    <name evidence="1" type="ORF">HNE05_05030</name>
</gene>
<keyword evidence="2" id="KW-1185">Reference proteome</keyword>
<reference evidence="1" key="1">
    <citation type="submission" date="2020-07" db="EMBL/GenBank/DDBJ databases">
        <title>Nitrate ammonifying Pseudomonas campi sp. nov. isolated from German agricultural grassland.</title>
        <authorList>
            <person name="Timsy T."/>
            <person name="Ulrich A."/>
            <person name="Spanner T."/>
            <person name="Foesel B."/>
            <person name="Kolb S."/>
            <person name="Horn M.A."/>
            <person name="Behrendt U."/>
        </authorList>
    </citation>
    <scope>NUCLEOTIDE SEQUENCE</scope>
    <source>
        <strain evidence="1">S1-A32-2</strain>
    </source>
</reference>
<dbReference type="AlphaFoldDB" id="A0A6M8FCW8"/>
<dbReference type="SUPFAM" id="SSF47240">
    <property type="entry name" value="Ferritin-like"/>
    <property type="match status" value="1"/>
</dbReference>
<dbReference type="RefSeq" id="WP_173205033.1">
    <property type="nucleotide sequence ID" value="NZ_CP053697.2"/>
</dbReference>
<protein>
    <recommendedName>
        <fullName evidence="3">Ferritin-like domain-containing protein</fullName>
    </recommendedName>
</protein>
<dbReference type="EMBL" id="CP053697">
    <property type="protein sequence ID" value="QKE62747.1"/>
    <property type="molecule type" value="Genomic_DNA"/>
</dbReference>